<proteinExistence type="predicted"/>
<dbReference type="AlphaFoldDB" id="W7XHE1"/>
<evidence type="ECO:0000313" key="1">
    <source>
        <dbReference type="EMBL" id="EWS72494.1"/>
    </source>
</evidence>
<dbReference type="Proteomes" id="UP000009168">
    <property type="component" value="Unassembled WGS sequence"/>
</dbReference>
<evidence type="ECO:0000313" key="2">
    <source>
        <dbReference type="Proteomes" id="UP000009168"/>
    </source>
</evidence>
<dbReference type="RefSeq" id="XP_012654991.1">
    <property type="nucleotide sequence ID" value="XM_012799537.1"/>
</dbReference>
<dbReference type="GeneID" id="24438546"/>
<dbReference type="EMBL" id="GG662523">
    <property type="protein sequence ID" value="EWS72494.1"/>
    <property type="molecule type" value="Genomic_DNA"/>
</dbReference>
<dbReference type="KEGG" id="tet:TTHERM_000348019"/>
<accession>W7XHE1</accession>
<organism evidence="1 2">
    <name type="scientific">Tetrahymena thermophila (strain SB210)</name>
    <dbReference type="NCBI Taxonomy" id="312017"/>
    <lineage>
        <taxon>Eukaryota</taxon>
        <taxon>Sar</taxon>
        <taxon>Alveolata</taxon>
        <taxon>Ciliophora</taxon>
        <taxon>Intramacronucleata</taxon>
        <taxon>Oligohymenophorea</taxon>
        <taxon>Hymenostomatida</taxon>
        <taxon>Tetrahymenina</taxon>
        <taxon>Tetrahymenidae</taxon>
        <taxon>Tetrahymena</taxon>
    </lineage>
</organism>
<protein>
    <submittedName>
        <fullName evidence="1">Uncharacterized protein</fullName>
    </submittedName>
</protein>
<dbReference type="InParanoid" id="W7XHE1"/>
<sequence>MVCYLNKTNIKRISDILESLINKWLHQQIISILLNIKQGLINIYCSLLIKKQRNYITQRNLQAILIQCTNIQLNNLIVFQVLEEILIVISFKNQNLPVITNARANNQFIFSRDNLQYCPCKIQPYYSTKRIITDQQQLSFFNKQECFYYTVNMKIQTFYQQFCFLIPNLKSSQRVISYELFKLINENYSLYLSIQKCIQAVRLNLVAVYYPLTII</sequence>
<gene>
    <name evidence="1" type="ORF">TTHERM_000348019</name>
</gene>
<keyword evidence="2" id="KW-1185">Reference proteome</keyword>
<reference evidence="2" key="1">
    <citation type="journal article" date="2006" name="PLoS Biol.">
        <title>Macronuclear genome sequence of the ciliate Tetrahymena thermophila, a model eukaryote.</title>
        <authorList>
            <person name="Eisen J.A."/>
            <person name="Coyne R.S."/>
            <person name="Wu M."/>
            <person name="Wu D."/>
            <person name="Thiagarajan M."/>
            <person name="Wortman J.R."/>
            <person name="Badger J.H."/>
            <person name="Ren Q."/>
            <person name="Amedeo P."/>
            <person name="Jones K.M."/>
            <person name="Tallon L.J."/>
            <person name="Delcher A.L."/>
            <person name="Salzberg S.L."/>
            <person name="Silva J.C."/>
            <person name="Haas B.J."/>
            <person name="Majoros W.H."/>
            <person name="Farzad M."/>
            <person name="Carlton J.M."/>
            <person name="Smith R.K. Jr."/>
            <person name="Garg J."/>
            <person name="Pearlman R.E."/>
            <person name="Karrer K.M."/>
            <person name="Sun L."/>
            <person name="Manning G."/>
            <person name="Elde N.C."/>
            <person name="Turkewitz A.P."/>
            <person name="Asai D.J."/>
            <person name="Wilkes D.E."/>
            <person name="Wang Y."/>
            <person name="Cai H."/>
            <person name="Collins K."/>
            <person name="Stewart B.A."/>
            <person name="Lee S.R."/>
            <person name="Wilamowska K."/>
            <person name="Weinberg Z."/>
            <person name="Ruzzo W.L."/>
            <person name="Wloga D."/>
            <person name="Gaertig J."/>
            <person name="Frankel J."/>
            <person name="Tsao C.-C."/>
            <person name="Gorovsky M.A."/>
            <person name="Keeling P.J."/>
            <person name="Waller R.F."/>
            <person name="Patron N.J."/>
            <person name="Cherry J.M."/>
            <person name="Stover N.A."/>
            <person name="Krieger C.J."/>
            <person name="del Toro C."/>
            <person name="Ryder H.F."/>
            <person name="Williamson S.C."/>
            <person name="Barbeau R.A."/>
            <person name="Hamilton E.P."/>
            <person name="Orias E."/>
        </authorList>
    </citation>
    <scope>NUCLEOTIDE SEQUENCE [LARGE SCALE GENOMIC DNA]</scope>
    <source>
        <strain evidence="2">SB210</strain>
    </source>
</reference>
<name>W7XHE1_TETTS</name>